<dbReference type="GO" id="GO:0005886">
    <property type="term" value="C:plasma membrane"/>
    <property type="evidence" value="ECO:0007669"/>
    <property type="project" value="TreeGrafter"/>
</dbReference>
<dbReference type="InterPro" id="IPR035892">
    <property type="entry name" value="C2_domain_sf"/>
</dbReference>
<dbReference type="GO" id="GO:0005544">
    <property type="term" value="F:calcium-dependent phospholipid binding"/>
    <property type="evidence" value="ECO:0007669"/>
    <property type="project" value="InterPro"/>
</dbReference>
<dbReference type="CDD" id="cd04048">
    <property type="entry name" value="C2A_Copine"/>
    <property type="match status" value="1"/>
</dbReference>
<dbReference type="GeneTree" id="ENSGT00940000161567"/>
<dbReference type="Ensembl" id="ENSSPUT00000025183.1">
    <property type="protein sequence ID" value="ENSSPUP00000023607.1"/>
    <property type="gene ID" value="ENSSPUG00000018101.1"/>
</dbReference>
<evidence type="ECO:0000313" key="2">
    <source>
        <dbReference type="Ensembl" id="ENSSPUP00000023607.1"/>
    </source>
</evidence>
<accession>A0A8D0LCF3</accession>
<dbReference type="GO" id="GO:0071277">
    <property type="term" value="P:cellular response to calcium ion"/>
    <property type="evidence" value="ECO:0007669"/>
    <property type="project" value="TreeGrafter"/>
</dbReference>
<organism evidence="2 3">
    <name type="scientific">Sphenodon punctatus</name>
    <name type="common">Tuatara</name>
    <name type="synonym">Hatteria punctata</name>
    <dbReference type="NCBI Taxonomy" id="8508"/>
    <lineage>
        <taxon>Eukaryota</taxon>
        <taxon>Metazoa</taxon>
        <taxon>Chordata</taxon>
        <taxon>Craniata</taxon>
        <taxon>Vertebrata</taxon>
        <taxon>Euteleostomi</taxon>
        <taxon>Lepidosauria</taxon>
        <taxon>Sphenodontia</taxon>
        <taxon>Sphenodontidae</taxon>
        <taxon>Sphenodon</taxon>
    </lineage>
</organism>
<evidence type="ECO:0000313" key="3">
    <source>
        <dbReference type="Proteomes" id="UP000694392"/>
    </source>
</evidence>
<reference evidence="2" key="1">
    <citation type="submission" date="2025-08" db="UniProtKB">
        <authorList>
            <consortium name="Ensembl"/>
        </authorList>
    </citation>
    <scope>IDENTIFICATION</scope>
</reference>
<protein>
    <recommendedName>
        <fullName evidence="1">C2 domain-containing protein</fullName>
    </recommendedName>
</protein>
<dbReference type="InterPro" id="IPR045052">
    <property type="entry name" value="Copine"/>
</dbReference>
<dbReference type="PANTHER" id="PTHR10857:SF5">
    <property type="entry name" value="COPINE-6"/>
    <property type="match status" value="1"/>
</dbReference>
<dbReference type="InterPro" id="IPR000008">
    <property type="entry name" value="C2_dom"/>
</dbReference>
<reference evidence="2" key="2">
    <citation type="submission" date="2025-09" db="UniProtKB">
        <authorList>
            <consortium name="Ensembl"/>
        </authorList>
    </citation>
    <scope>IDENTIFICATION</scope>
</reference>
<sequence length="122" mass="13259">MSDGGDSQPVALGASRVELRVSCWSLPERDGIGRPDPFVLLRQLCEGQWSEVGRSEELRSSQNPVFSRVFALDYFFEEMQSLRFEVFDADGAEADGEDPSEVAFLGAAECSLGQVGLAIPLG</sequence>
<feature type="domain" description="C2" evidence="1">
    <location>
        <begin position="1"/>
        <end position="122"/>
    </location>
</feature>
<keyword evidence="3" id="KW-1185">Reference proteome</keyword>
<name>A0A8D0LCF3_SPHPU</name>
<dbReference type="Proteomes" id="UP000694392">
    <property type="component" value="Unplaced"/>
</dbReference>
<dbReference type="OMA" id="ATHLDEH"/>
<dbReference type="PROSITE" id="PS50004">
    <property type="entry name" value="C2"/>
    <property type="match status" value="1"/>
</dbReference>
<dbReference type="AlphaFoldDB" id="A0A8D0LCF3"/>
<dbReference type="PANTHER" id="PTHR10857">
    <property type="entry name" value="COPINE"/>
    <property type="match status" value="1"/>
</dbReference>
<proteinExistence type="predicted"/>
<evidence type="ECO:0000259" key="1">
    <source>
        <dbReference type="PROSITE" id="PS50004"/>
    </source>
</evidence>
<dbReference type="Gene3D" id="2.60.40.150">
    <property type="entry name" value="C2 domain"/>
    <property type="match status" value="1"/>
</dbReference>
<dbReference type="SUPFAM" id="SSF49562">
    <property type="entry name" value="C2 domain (Calcium/lipid-binding domain, CaLB)"/>
    <property type="match status" value="1"/>
</dbReference>
<dbReference type="Pfam" id="PF00168">
    <property type="entry name" value="C2"/>
    <property type="match status" value="1"/>
</dbReference>